<organism evidence="5 6">
    <name type="scientific">Candidatus Cryptobacteroides faecipullorum</name>
    <dbReference type="NCBI Taxonomy" id="2840764"/>
    <lineage>
        <taxon>Bacteria</taxon>
        <taxon>Pseudomonadati</taxon>
        <taxon>Bacteroidota</taxon>
        <taxon>Bacteroidia</taxon>
        <taxon>Bacteroidales</taxon>
        <taxon>Candidatus Cryptobacteroides</taxon>
    </lineage>
</organism>
<dbReference type="EMBL" id="JADIMH010000013">
    <property type="protein sequence ID" value="MBO8466650.1"/>
    <property type="molecule type" value="Genomic_DNA"/>
</dbReference>
<dbReference type="PROSITE" id="PS50949">
    <property type="entry name" value="HTH_GNTR"/>
    <property type="match status" value="1"/>
</dbReference>
<comment type="caution">
    <text evidence="5">The sequence shown here is derived from an EMBL/GenBank/DDBJ whole genome shotgun (WGS) entry which is preliminary data.</text>
</comment>
<evidence type="ECO:0000313" key="6">
    <source>
        <dbReference type="Proteomes" id="UP000823660"/>
    </source>
</evidence>
<dbReference type="Gene3D" id="1.10.10.10">
    <property type="entry name" value="Winged helix-like DNA-binding domain superfamily/Winged helix DNA-binding domain"/>
    <property type="match status" value="1"/>
</dbReference>
<keyword evidence="1" id="KW-0805">Transcription regulation</keyword>
<dbReference type="InterPro" id="IPR000524">
    <property type="entry name" value="Tscrpt_reg_HTH_GntR"/>
</dbReference>
<dbReference type="CDD" id="cd07377">
    <property type="entry name" value="WHTH_GntR"/>
    <property type="match status" value="1"/>
</dbReference>
<keyword evidence="3" id="KW-0804">Transcription</keyword>
<dbReference type="PANTHER" id="PTHR38445">
    <property type="entry name" value="HTH-TYPE TRANSCRIPTIONAL REPRESSOR YTRA"/>
    <property type="match status" value="1"/>
</dbReference>
<sequence>MEFDSNKPIFLQIYDSICERILSGESPEGSRILSVRDLGAEIGVNPNTVMRSYERLTNDGIIFNKRGIGYFICEGAREKVLEKMREDFMQNELPGILKKIRLLGLGPEVLMKAEKD</sequence>
<dbReference type="SMART" id="SM00345">
    <property type="entry name" value="HTH_GNTR"/>
    <property type="match status" value="1"/>
</dbReference>
<gene>
    <name evidence="5" type="ORF">IAB99_02655</name>
</gene>
<evidence type="ECO:0000256" key="2">
    <source>
        <dbReference type="ARBA" id="ARBA00023125"/>
    </source>
</evidence>
<evidence type="ECO:0000259" key="4">
    <source>
        <dbReference type="PROSITE" id="PS50949"/>
    </source>
</evidence>
<dbReference type="InterPro" id="IPR036388">
    <property type="entry name" value="WH-like_DNA-bd_sf"/>
</dbReference>
<dbReference type="InterPro" id="IPR036390">
    <property type="entry name" value="WH_DNA-bd_sf"/>
</dbReference>
<dbReference type="PANTHER" id="PTHR38445:SF10">
    <property type="entry name" value="GNTR-FAMILY TRANSCRIPTIONAL REGULATOR"/>
    <property type="match status" value="1"/>
</dbReference>
<feature type="domain" description="HTH gntR-type" evidence="4">
    <location>
        <begin position="7"/>
        <end position="75"/>
    </location>
</feature>
<reference evidence="5" key="2">
    <citation type="journal article" date="2021" name="PeerJ">
        <title>Extensive microbial diversity within the chicken gut microbiome revealed by metagenomics and culture.</title>
        <authorList>
            <person name="Gilroy R."/>
            <person name="Ravi A."/>
            <person name="Getino M."/>
            <person name="Pursley I."/>
            <person name="Horton D.L."/>
            <person name="Alikhan N.F."/>
            <person name="Baker D."/>
            <person name="Gharbi K."/>
            <person name="Hall N."/>
            <person name="Watson M."/>
            <person name="Adriaenssens E.M."/>
            <person name="Foster-Nyarko E."/>
            <person name="Jarju S."/>
            <person name="Secka A."/>
            <person name="Antonio M."/>
            <person name="Oren A."/>
            <person name="Chaudhuri R.R."/>
            <person name="La Ragione R."/>
            <person name="Hildebrand F."/>
            <person name="Pallen M.J."/>
        </authorList>
    </citation>
    <scope>NUCLEOTIDE SEQUENCE</scope>
    <source>
        <strain evidence="5">B1-15692</strain>
    </source>
</reference>
<dbReference type="Gene3D" id="6.10.250.1220">
    <property type="match status" value="1"/>
</dbReference>
<dbReference type="GO" id="GO:0003677">
    <property type="term" value="F:DNA binding"/>
    <property type="evidence" value="ECO:0007669"/>
    <property type="project" value="UniProtKB-KW"/>
</dbReference>
<evidence type="ECO:0000313" key="5">
    <source>
        <dbReference type="EMBL" id="MBO8466650.1"/>
    </source>
</evidence>
<accession>A0A9D9I6M0</accession>
<dbReference type="SUPFAM" id="SSF46785">
    <property type="entry name" value="Winged helix' DNA-binding domain"/>
    <property type="match status" value="1"/>
</dbReference>
<dbReference type="Proteomes" id="UP000823660">
    <property type="component" value="Unassembled WGS sequence"/>
</dbReference>
<evidence type="ECO:0000256" key="3">
    <source>
        <dbReference type="ARBA" id="ARBA00023163"/>
    </source>
</evidence>
<dbReference type="AlphaFoldDB" id="A0A9D9I6M0"/>
<reference evidence="5" key="1">
    <citation type="submission" date="2020-10" db="EMBL/GenBank/DDBJ databases">
        <authorList>
            <person name="Gilroy R."/>
        </authorList>
    </citation>
    <scope>NUCLEOTIDE SEQUENCE</scope>
    <source>
        <strain evidence="5">B1-15692</strain>
    </source>
</reference>
<protein>
    <submittedName>
        <fullName evidence="5">GntR family transcriptional regulator</fullName>
    </submittedName>
</protein>
<proteinExistence type="predicted"/>
<name>A0A9D9I6M0_9BACT</name>
<evidence type="ECO:0000256" key="1">
    <source>
        <dbReference type="ARBA" id="ARBA00023015"/>
    </source>
</evidence>
<dbReference type="Pfam" id="PF00392">
    <property type="entry name" value="GntR"/>
    <property type="match status" value="1"/>
</dbReference>
<keyword evidence="2" id="KW-0238">DNA-binding</keyword>
<dbReference type="GO" id="GO:0003700">
    <property type="term" value="F:DNA-binding transcription factor activity"/>
    <property type="evidence" value="ECO:0007669"/>
    <property type="project" value="InterPro"/>
</dbReference>